<dbReference type="Pfam" id="PF04143">
    <property type="entry name" value="Sulf_transp"/>
    <property type="match status" value="1"/>
</dbReference>
<feature type="transmembrane region" description="Helical" evidence="1">
    <location>
        <begin position="77"/>
        <end position="99"/>
    </location>
</feature>
<keyword evidence="1" id="KW-0472">Membrane</keyword>
<keyword evidence="1" id="KW-0812">Transmembrane</keyword>
<feature type="transmembrane region" description="Helical" evidence="1">
    <location>
        <begin position="156"/>
        <end position="176"/>
    </location>
</feature>
<dbReference type="InterPro" id="IPR007272">
    <property type="entry name" value="Sulf_transp_TsuA/YedE"/>
</dbReference>
<comment type="caution">
    <text evidence="2">The sequence shown here is derived from an EMBL/GenBank/DDBJ whole genome shotgun (WGS) entry which is preliminary data.</text>
</comment>
<feature type="transmembrane region" description="Helical" evidence="1">
    <location>
        <begin position="6"/>
        <end position="24"/>
    </location>
</feature>
<keyword evidence="3" id="KW-1185">Reference proteome</keyword>
<name>A0ABS4AZ24_9PROT</name>
<dbReference type="EMBL" id="JAGIYZ010000029">
    <property type="protein sequence ID" value="MBP0466499.1"/>
    <property type="molecule type" value="Genomic_DNA"/>
</dbReference>
<evidence type="ECO:0000256" key="1">
    <source>
        <dbReference type="SAM" id="Phobius"/>
    </source>
</evidence>
<dbReference type="RefSeq" id="WP_209353896.1">
    <property type="nucleotide sequence ID" value="NZ_JAGIYZ010000029.1"/>
</dbReference>
<protein>
    <submittedName>
        <fullName evidence="2">YeeE/YedE family protein</fullName>
    </submittedName>
</protein>
<evidence type="ECO:0000313" key="2">
    <source>
        <dbReference type="EMBL" id="MBP0466499.1"/>
    </source>
</evidence>
<reference evidence="2 3" key="1">
    <citation type="submission" date="2021-03" db="EMBL/GenBank/DDBJ databases">
        <authorList>
            <person name="So Y."/>
        </authorList>
    </citation>
    <scope>NUCLEOTIDE SEQUENCE [LARGE SCALE GENOMIC DNA]</scope>
    <source>
        <strain evidence="2 3">PWR1</strain>
    </source>
</reference>
<dbReference type="Proteomes" id="UP000680815">
    <property type="component" value="Unassembled WGS sequence"/>
</dbReference>
<feature type="transmembrane region" description="Helical" evidence="1">
    <location>
        <begin position="111"/>
        <end position="131"/>
    </location>
</feature>
<organism evidence="2 3">
    <name type="scientific">Roseomonas nitratireducens</name>
    <dbReference type="NCBI Taxonomy" id="2820810"/>
    <lineage>
        <taxon>Bacteria</taxon>
        <taxon>Pseudomonadati</taxon>
        <taxon>Pseudomonadota</taxon>
        <taxon>Alphaproteobacteria</taxon>
        <taxon>Acetobacterales</taxon>
        <taxon>Roseomonadaceae</taxon>
        <taxon>Roseomonas</taxon>
    </lineage>
</organism>
<evidence type="ECO:0000313" key="3">
    <source>
        <dbReference type="Proteomes" id="UP000680815"/>
    </source>
</evidence>
<sequence length="186" mass="19611">MFPVAKETALWLAPLFGIAFGWLLERARVLDYDVIVNQLRLRDFTVVKVMLTAIVVGGIGVFVLVQMGEARWHLRDANMGGVVLGGLLFGVGMAIYGFCPGTGFAAAATGRTHALVGVLGMIAGAIAYAYAFEGLRGTVLAWWNAGPVTLADVTGLPAWMVYAALAALALGVFALIERREGRGGAV</sequence>
<gene>
    <name evidence="2" type="ORF">J5Y09_21400</name>
</gene>
<accession>A0ABS4AZ24</accession>
<proteinExistence type="predicted"/>
<feature type="transmembrane region" description="Helical" evidence="1">
    <location>
        <begin position="45"/>
        <end position="65"/>
    </location>
</feature>
<keyword evidence="1" id="KW-1133">Transmembrane helix</keyword>